<name>A0A0C3KT14_9AGAM</name>
<protein>
    <submittedName>
        <fullName evidence="1">Uncharacterized protein</fullName>
    </submittedName>
</protein>
<proteinExistence type="predicted"/>
<dbReference type="Proteomes" id="UP000054248">
    <property type="component" value="Unassembled WGS sequence"/>
</dbReference>
<gene>
    <name evidence="1" type="ORF">M407DRAFT_244373</name>
</gene>
<reference evidence="2" key="2">
    <citation type="submission" date="2015-01" db="EMBL/GenBank/DDBJ databases">
        <title>Evolutionary Origins and Diversification of the Mycorrhizal Mutualists.</title>
        <authorList>
            <consortium name="DOE Joint Genome Institute"/>
            <consortium name="Mycorrhizal Genomics Consortium"/>
            <person name="Kohler A."/>
            <person name="Kuo A."/>
            <person name="Nagy L.G."/>
            <person name="Floudas D."/>
            <person name="Copeland A."/>
            <person name="Barry K.W."/>
            <person name="Cichocki N."/>
            <person name="Veneault-Fourrey C."/>
            <person name="LaButti K."/>
            <person name="Lindquist E.A."/>
            <person name="Lipzen A."/>
            <person name="Lundell T."/>
            <person name="Morin E."/>
            <person name="Murat C."/>
            <person name="Riley R."/>
            <person name="Ohm R."/>
            <person name="Sun H."/>
            <person name="Tunlid A."/>
            <person name="Henrissat B."/>
            <person name="Grigoriev I.V."/>
            <person name="Hibbett D.S."/>
            <person name="Martin F."/>
        </authorList>
    </citation>
    <scope>NUCLEOTIDE SEQUENCE [LARGE SCALE GENOMIC DNA]</scope>
    <source>
        <strain evidence="2">MUT 4182</strain>
    </source>
</reference>
<evidence type="ECO:0000313" key="1">
    <source>
        <dbReference type="EMBL" id="KIO24623.1"/>
    </source>
</evidence>
<keyword evidence="2" id="KW-1185">Reference proteome</keyword>
<sequence>MSNNLLHSLKIPNIINLDTAHSDISNTLKERVHPFQPRVVVLAVNSKLARRKILHRTPDCSFQ</sequence>
<dbReference type="HOGENOM" id="CLU_2887474_0_0_1"/>
<dbReference type="AlphaFoldDB" id="A0A0C3KT14"/>
<reference evidence="1 2" key="1">
    <citation type="submission" date="2014-04" db="EMBL/GenBank/DDBJ databases">
        <authorList>
            <consortium name="DOE Joint Genome Institute"/>
            <person name="Kuo A."/>
            <person name="Girlanda M."/>
            <person name="Perotto S."/>
            <person name="Kohler A."/>
            <person name="Nagy L.G."/>
            <person name="Floudas D."/>
            <person name="Copeland A."/>
            <person name="Barry K.W."/>
            <person name="Cichocki N."/>
            <person name="Veneault-Fourrey C."/>
            <person name="LaButti K."/>
            <person name="Lindquist E.A."/>
            <person name="Lipzen A."/>
            <person name="Lundell T."/>
            <person name="Morin E."/>
            <person name="Murat C."/>
            <person name="Sun H."/>
            <person name="Tunlid A."/>
            <person name="Henrissat B."/>
            <person name="Grigoriev I.V."/>
            <person name="Hibbett D.S."/>
            <person name="Martin F."/>
            <person name="Nordberg H.P."/>
            <person name="Cantor M.N."/>
            <person name="Hua S.X."/>
        </authorList>
    </citation>
    <scope>NUCLEOTIDE SEQUENCE [LARGE SCALE GENOMIC DNA]</scope>
    <source>
        <strain evidence="1 2">MUT 4182</strain>
    </source>
</reference>
<evidence type="ECO:0000313" key="2">
    <source>
        <dbReference type="Proteomes" id="UP000054248"/>
    </source>
</evidence>
<accession>A0A0C3KT14</accession>
<dbReference type="EMBL" id="KN823057">
    <property type="protein sequence ID" value="KIO24623.1"/>
    <property type="molecule type" value="Genomic_DNA"/>
</dbReference>
<organism evidence="1 2">
    <name type="scientific">Tulasnella calospora MUT 4182</name>
    <dbReference type="NCBI Taxonomy" id="1051891"/>
    <lineage>
        <taxon>Eukaryota</taxon>
        <taxon>Fungi</taxon>
        <taxon>Dikarya</taxon>
        <taxon>Basidiomycota</taxon>
        <taxon>Agaricomycotina</taxon>
        <taxon>Agaricomycetes</taxon>
        <taxon>Cantharellales</taxon>
        <taxon>Tulasnellaceae</taxon>
        <taxon>Tulasnella</taxon>
    </lineage>
</organism>